<protein>
    <submittedName>
        <fullName evidence="15">Uncharacterized protein</fullName>
    </submittedName>
</protein>
<evidence type="ECO:0000313" key="16">
    <source>
        <dbReference type="Proteomes" id="UP000321570"/>
    </source>
</evidence>
<dbReference type="GO" id="GO:0005774">
    <property type="term" value="C:vacuolar membrane"/>
    <property type="evidence" value="ECO:0007669"/>
    <property type="project" value="UniProtKB-SubCell"/>
</dbReference>
<keyword evidence="10 12" id="KW-0472">Membrane</keyword>
<name>A0A564Y5C1_HYMDI</name>
<dbReference type="PROSITE" id="PS50893">
    <property type="entry name" value="ABC_TRANSPORTER_2"/>
    <property type="match status" value="2"/>
</dbReference>
<dbReference type="CDD" id="cd03250">
    <property type="entry name" value="ABCC_MRP_domain1"/>
    <property type="match status" value="1"/>
</dbReference>
<evidence type="ECO:0000313" key="15">
    <source>
        <dbReference type="EMBL" id="VUZ42505.1"/>
    </source>
</evidence>
<feature type="transmembrane region" description="Helical" evidence="12">
    <location>
        <begin position="1007"/>
        <end position="1031"/>
    </location>
</feature>
<evidence type="ECO:0000256" key="7">
    <source>
        <dbReference type="ARBA" id="ARBA00022741"/>
    </source>
</evidence>
<evidence type="ECO:0000256" key="2">
    <source>
        <dbReference type="ARBA" id="ARBA00009726"/>
    </source>
</evidence>
<dbReference type="FunFam" id="1.20.1560.10:FF:000010">
    <property type="entry name" value="Multidrug resistance-associated ABC transporter"/>
    <property type="match status" value="1"/>
</dbReference>
<feature type="region of interest" description="Disordered" evidence="11">
    <location>
        <begin position="230"/>
        <end position="259"/>
    </location>
</feature>
<dbReference type="GO" id="GO:0140359">
    <property type="term" value="F:ABC-type transporter activity"/>
    <property type="evidence" value="ECO:0007669"/>
    <property type="project" value="InterPro"/>
</dbReference>
<comment type="subcellular location">
    <subcellularLocation>
        <location evidence="1">Vacuole membrane</location>
        <topology evidence="1">Multi-pass membrane protein</topology>
    </subcellularLocation>
</comment>
<evidence type="ECO:0000256" key="11">
    <source>
        <dbReference type="SAM" id="MobiDB-lite"/>
    </source>
</evidence>
<dbReference type="Pfam" id="PF00005">
    <property type="entry name" value="ABC_tran"/>
    <property type="match status" value="2"/>
</dbReference>
<dbReference type="Gene3D" id="3.40.50.300">
    <property type="entry name" value="P-loop containing nucleotide triphosphate hydrolases"/>
    <property type="match status" value="2"/>
</dbReference>
<proteinExistence type="inferred from homology"/>
<feature type="region of interest" description="Disordered" evidence="11">
    <location>
        <begin position="301"/>
        <end position="320"/>
    </location>
</feature>
<gene>
    <name evidence="15" type="ORF">WMSIL1_LOCUS3262</name>
</gene>
<evidence type="ECO:0000256" key="4">
    <source>
        <dbReference type="ARBA" id="ARBA00022554"/>
    </source>
</evidence>
<feature type="region of interest" description="Disordered" evidence="11">
    <location>
        <begin position="919"/>
        <end position="992"/>
    </location>
</feature>
<feature type="transmembrane region" description="Helical" evidence="12">
    <location>
        <begin position="377"/>
        <end position="401"/>
    </location>
</feature>
<feature type="transmembrane region" description="Helical" evidence="12">
    <location>
        <begin position="481"/>
        <end position="500"/>
    </location>
</feature>
<dbReference type="InterPro" id="IPR011527">
    <property type="entry name" value="ABC1_TM_dom"/>
</dbReference>
<feature type="domain" description="ABC transporter" evidence="13">
    <location>
        <begin position="658"/>
        <end position="880"/>
    </location>
</feature>
<feature type="domain" description="ABC transmembrane type-1" evidence="14">
    <location>
        <begin position="341"/>
        <end position="624"/>
    </location>
</feature>
<dbReference type="CDD" id="cd18603">
    <property type="entry name" value="ABC_6TM_MRP1_2_3_6_D2_like"/>
    <property type="match status" value="1"/>
</dbReference>
<evidence type="ECO:0000256" key="12">
    <source>
        <dbReference type="SAM" id="Phobius"/>
    </source>
</evidence>
<evidence type="ECO:0000256" key="10">
    <source>
        <dbReference type="ARBA" id="ARBA00023136"/>
    </source>
</evidence>
<dbReference type="FunFam" id="1.20.1560.10:FF:000020">
    <property type="entry name" value="ABC metal ion transporter"/>
    <property type="match status" value="1"/>
</dbReference>
<dbReference type="Proteomes" id="UP000321570">
    <property type="component" value="Unassembled WGS sequence"/>
</dbReference>
<sequence length="1593" mass="175404">NQPGFIEPPTPEGWTLSITPHELTEYLFCGCAFINYLLAFFSDRRIPPPSPLVLTRPIRPEELPADFDVVASDEKPPKAIIKLGEGKSNEKSDDPEQSLCPEKYVSFPSRVTFFWVTKLIITGYRNTLQMGHLWAVDSKNLSAQVVPVFLRSIYKYLRVDISGELDTPHTANSQFSVNWPTQDTVSSISDDQKSGIADSNLNTGNCTTSDEATARRSTFAEFSVAPEGVAGGKGKFEKRQRTLSGAPDIGKKPTSFGSTTLLPNVQIRISARSSKSKPSPSSKKGSSVGDVEAGLLGSDLLKQGKPDGAGSGKAVGGKREPQKTKCGLAKALIYTYGFRMFVAGLFKIGHDVCLLSGPVLFKYLLQSMNPDSNEPVWHGYCYAVLMFMISFVQSIMLHQYFRAQNLVGMDMRTAIISAVYRKSLRLSAASRGESTTGEITNLMSIDAGRFHMLMFNIHVLWSAPFQVSLAIYLLWQQLGPSVLAGVLILLIMIPINTLVAKKSKALQEKQIKTTDKRIKLISEILNGIRVLKLYAWEPSFIAEVANIRRTELQYLRKFLYLDCSTTFVFSCAPTLFALSSFATFIMSSPDNHLTAEKIFVSLALLNIMRFPLFMFPTVLSNLVQTLVSVRRLTKFLVNTELDPATVSHEDTPGVAAVIENGTLAWAPDAEPSLHNITAYFPEGQSTAIVGRVGCGKTSLLNALLGNMELVTGRINIKGRIALVSQQAWIFNATLRDNILFHRPYDPERYAKIIKACALETDIKLLPDADLTDIGDKGVNLSGGQKQRVSIARACYAEADVYLFDDPLAAVDAHVATHLLTQVFGRGGLLSDKTRIIATHHPNAIAAADRVAVLESGRLVEFGSYANLTGRPTSRLNAFLKSEELKKRLLSESEGVSESVAASAPVASLCETVIRRRYRTSTDSTRPTSIVGPGDLAELTPMEESVESEAEIDTDEDLKSTPSAASDKERRQSEGVTSKEKGEPQERQKRSTEETSAIGRVKFALFWLYIRHVGICSFIMGVILLLLSQISWLGNNLWLADWSKEYVNSSASNYITPQPKMGIGLRLGIYSIISVSQFMFTLTSCLLLAVGSVHAAKRLHHNLLSRILHVPTSFFDLVPQGRIINRFSNDVSIADHHLMISFRSMTNTLFSCLVTFALSVVPSAYILIFLALLIAFYAFMQILFVATRRQLQRLDSVSRSPIFSHFAETLLGAGTIRAYGLCDLFVGTNDARVDANNRAMYGVIVANRWLSMILETVGNLLTLATSVAFVTATRGGSLNAGLAGLVISYTLNVTQGLSWFVRMASELETNVVSVERIHEYSELAVEAPWNVPDKQPPPQWPEGRIEFINYSTRYREDLDLVLKSISVLIRPSEKIGIVGRTGSGKSSLVLALFRIIEPTEGEIRLDGINISEIGLHDIRGRITLIPQDPVLFSGTLRFNLDPFDNYTDEAVWEALSTANLRSFVKEASNEGLSMPISEGGGNLSQGQRQLVCLARALLRRSKILVLDEATAAVDPHTDRLIQQAVRTEFADSTVLTIAHRLNTILDYDRIMVLDAGHLAEIGTPCELAARPDSIFRGMLKESNLLKTVLGLSKS</sequence>
<dbReference type="FunFam" id="3.40.50.300:FF:000074">
    <property type="entry name" value="Multidrug resistance-associated protein 5 isoform 1"/>
    <property type="match status" value="1"/>
</dbReference>
<evidence type="ECO:0000259" key="13">
    <source>
        <dbReference type="PROSITE" id="PS50893"/>
    </source>
</evidence>
<dbReference type="SUPFAM" id="SSF90123">
    <property type="entry name" value="ABC transporter transmembrane region"/>
    <property type="match status" value="2"/>
</dbReference>
<dbReference type="SUPFAM" id="SSF52540">
    <property type="entry name" value="P-loop containing nucleoside triphosphate hydrolases"/>
    <property type="match status" value="2"/>
</dbReference>
<dbReference type="PROSITE" id="PS50929">
    <property type="entry name" value="ABC_TM1F"/>
    <property type="match status" value="2"/>
</dbReference>
<dbReference type="EMBL" id="CABIJS010000089">
    <property type="protein sequence ID" value="VUZ42505.1"/>
    <property type="molecule type" value="Genomic_DNA"/>
</dbReference>
<feature type="region of interest" description="Disordered" evidence="11">
    <location>
        <begin position="270"/>
        <end position="289"/>
    </location>
</feature>
<feature type="region of interest" description="Disordered" evidence="11">
    <location>
        <begin position="187"/>
        <end position="212"/>
    </location>
</feature>
<keyword evidence="6" id="KW-0677">Repeat</keyword>
<dbReference type="InterPro" id="IPR003593">
    <property type="entry name" value="AAA+_ATPase"/>
</dbReference>
<evidence type="ECO:0000256" key="9">
    <source>
        <dbReference type="ARBA" id="ARBA00022989"/>
    </source>
</evidence>
<accession>A0A564Y5C1</accession>
<dbReference type="InterPro" id="IPR003439">
    <property type="entry name" value="ABC_transporter-like_ATP-bd"/>
</dbReference>
<keyword evidence="4" id="KW-0926">Vacuole</keyword>
<dbReference type="InterPro" id="IPR050173">
    <property type="entry name" value="ABC_transporter_C-like"/>
</dbReference>
<evidence type="ECO:0000256" key="1">
    <source>
        <dbReference type="ARBA" id="ARBA00004128"/>
    </source>
</evidence>
<keyword evidence="5 12" id="KW-0812">Transmembrane</keyword>
<keyword evidence="9 12" id="KW-1133">Transmembrane helix</keyword>
<feature type="compositionally biased region" description="Basic and acidic residues" evidence="11">
    <location>
        <begin position="965"/>
        <end position="992"/>
    </location>
</feature>
<feature type="non-terminal residue" evidence="15">
    <location>
        <position position="1"/>
    </location>
</feature>
<dbReference type="InterPro" id="IPR036640">
    <property type="entry name" value="ABC1_TM_sf"/>
</dbReference>
<dbReference type="PROSITE" id="PS00211">
    <property type="entry name" value="ABC_TRANSPORTER_1"/>
    <property type="match status" value="1"/>
</dbReference>
<evidence type="ECO:0000259" key="14">
    <source>
        <dbReference type="PROSITE" id="PS50929"/>
    </source>
</evidence>
<dbReference type="PANTHER" id="PTHR24223:SF443">
    <property type="entry name" value="MULTIDRUG-RESISTANCE LIKE PROTEIN 1, ISOFORM I"/>
    <property type="match status" value="1"/>
</dbReference>
<dbReference type="SMART" id="SM00382">
    <property type="entry name" value="AAA"/>
    <property type="match status" value="2"/>
</dbReference>
<dbReference type="GO" id="GO:0000323">
    <property type="term" value="C:lytic vacuole"/>
    <property type="evidence" value="ECO:0007669"/>
    <property type="project" value="UniProtKB-ARBA"/>
</dbReference>
<evidence type="ECO:0000256" key="5">
    <source>
        <dbReference type="ARBA" id="ARBA00022692"/>
    </source>
</evidence>
<reference evidence="15 16" key="1">
    <citation type="submission" date="2019-07" db="EMBL/GenBank/DDBJ databases">
        <authorList>
            <person name="Jastrzebski P J."/>
            <person name="Paukszto L."/>
            <person name="Jastrzebski P J."/>
        </authorList>
    </citation>
    <scope>NUCLEOTIDE SEQUENCE [LARGE SCALE GENOMIC DNA]</scope>
    <source>
        <strain evidence="15 16">WMS-il1</strain>
    </source>
</reference>
<dbReference type="GO" id="GO:0005524">
    <property type="term" value="F:ATP binding"/>
    <property type="evidence" value="ECO:0007669"/>
    <property type="project" value="UniProtKB-KW"/>
</dbReference>
<dbReference type="PANTHER" id="PTHR24223">
    <property type="entry name" value="ATP-BINDING CASSETTE SUB-FAMILY C"/>
    <property type="match status" value="1"/>
</dbReference>
<evidence type="ECO:0000256" key="8">
    <source>
        <dbReference type="ARBA" id="ARBA00022840"/>
    </source>
</evidence>
<dbReference type="Gene3D" id="1.20.1560.10">
    <property type="entry name" value="ABC transporter type 1, transmembrane domain"/>
    <property type="match status" value="2"/>
</dbReference>
<feature type="domain" description="ABC transporter" evidence="13">
    <location>
        <begin position="1344"/>
        <end position="1579"/>
    </location>
</feature>
<feature type="domain" description="ABC transmembrane type-1" evidence="14">
    <location>
        <begin position="1018"/>
        <end position="1308"/>
    </location>
</feature>
<feature type="transmembrane region" description="Helical" evidence="12">
    <location>
        <begin position="453"/>
        <end position="475"/>
    </location>
</feature>
<dbReference type="InterPro" id="IPR027417">
    <property type="entry name" value="P-loop_NTPase"/>
</dbReference>
<evidence type="ECO:0000256" key="3">
    <source>
        <dbReference type="ARBA" id="ARBA00022448"/>
    </source>
</evidence>
<dbReference type="Pfam" id="PF00664">
    <property type="entry name" value="ABC_membrane"/>
    <property type="match status" value="2"/>
</dbReference>
<feature type="transmembrane region" description="Helical" evidence="12">
    <location>
        <begin position="558"/>
        <end position="586"/>
    </location>
</feature>
<feature type="compositionally biased region" description="Acidic residues" evidence="11">
    <location>
        <begin position="943"/>
        <end position="955"/>
    </location>
</feature>
<dbReference type="InterPro" id="IPR017871">
    <property type="entry name" value="ABC_transporter-like_CS"/>
</dbReference>
<feature type="transmembrane region" description="Helical" evidence="12">
    <location>
        <begin position="1066"/>
        <end position="1089"/>
    </location>
</feature>
<comment type="similarity">
    <text evidence="2">Belongs to the ABC transporter superfamily. ABCC family. Conjugate transporter (TC 3.A.1.208) subfamily.</text>
</comment>
<keyword evidence="3" id="KW-0813">Transport</keyword>
<keyword evidence="7" id="KW-0547">Nucleotide-binding</keyword>
<keyword evidence="16" id="KW-1185">Reference proteome</keyword>
<dbReference type="CDD" id="cd18595">
    <property type="entry name" value="ABC_6TM_MRP1_2_3_6_D1_like"/>
    <property type="match status" value="1"/>
</dbReference>
<feature type="compositionally biased region" description="Low complexity" evidence="11">
    <location>
        <begin position="276"/>
        <end position="287"/>
    </location>
</feature>
<dbReference type="CDD" id="cd03244">
    <property type="entry name" value="ABCC_MRP_domain2"/>
    <property type="match status" value="1"/>
</dbReference>
<organism evidence="15 16">
    <name type="scientific">Hymenolepis diminuta</name>
    <name type="common">Rat tapeworm</name>
    <dbReference type="NCBI Taxonomy" id="6216"/>
    <lineage>
        <taxon>Eukaryota</taxon>
        <taxon>Metazoa</taxon>
        <taxon>Spiralia</taxon>
        <taxon>Lophotrochozoa</taxon>
        <taxon>Platyhelminthes</taxon>
        <taxon>Cestoda</taxon>
        <taxon>Eucestoda</taxon>
        <taxon>Cyclophyllidea</taxon>
        <taxon>Hymenolepididae</taxon>
        <taxon>Hymenolepis</taxon>
    </lineage>
</organism>
<feature type="transmembrane region" description="Helical" evidence="12">
    <location>
        <begin position="598"/>
        <end position="623"/>
    </location>
</feature>
<keyword evidence="8" id="KW-0067">ATP-binding</keyword>
<dbReference type="GO" id="GO:0016887">
    <property type="term" value="F:ATP hydrolysis activity"/>
    <property type="evidence" value="ECO:0007669"/>
    <property type="project" value="InterPro"/>
</dbReference>
<evidence type="ECO:0000256" key="6">
    <source>
        <dbReference type="ARBA" id="ARBA00022737"/>
    </source>
</evidence>
<feature type="transmembrane region" description="Helical" evidence="12">
    <location>
        <begin position="1163"/>
        <end position="1185"/>
    </location>
</feature>
<feature type="compositionally biased region" description="Polar residues" evidence="11">
    <location>
        <begin position="197"/>
        <end position="211"/>
    </location>
</feature>
<dbReference type="FunFam" id="3.40.50.300:FF:000997">
    <property type="entry name" value="Multidrug resistance-associated protein 1"/>
    <property type="match status" value="1"/>
</dbReference>